<evidence type="ECO:0000256" key="8">
    <source>
        <dbReference type="RuleBase" id="RU363064"/>
    </source>
</evidence>
<dbReference type="InterPro" id="IPR001463">
    <property type="entry name" value="Na/Ala_symport"/>
</dbReference>
<proteinExistence type="inferred from homology"/>
<comment type="caution">
    <text evidence="10">The sequence shown here is derived from an EMBL/GenBank/DDBJ whole genome shotgun (WGS) entry which is preliminary data.</text>
</comment>
<feature type="transmembrane region" description="Helical" evidence="8">
    <location>
        <begin position="54"/>
        <end position="74"/>
    </location>
</feature>
<dbReference type="Proteomes" id="UP000615687">
    <property type="component" value="Unassembled WGS sequence"/>
</dbReference>
<feature type="transmembrane region" description="Helical" evidence="8">
    <location>
        <begin position="346"/>
        <end position="368"/>
    </location>
</feature>
<evidence type="ECO:0000256" key="9">
    <source>
        <dbReference type="SAM" id="SignalP"/>
    </source>
</evidence>
<dbReference type="Pfam" id="PF01235">
    <property type="entry name" value="Na_Ala_symp"/>
    <property type="match status" value="1"/>
</dbReference>
<feature type="transmembrane region" description="Helical" evidence="8">
    <location>
        <begin position="229"/>
        <end position="250"/>
    </location>
</feature>
<evidence type="ECO:0000313" key="10">
    <source>
        <dbReference type="EMBL" id="MBD8874763.1"/>
    </source>
</evidence>
<evidence type="ECO:0000256" key="3">
    <source>
        <dbReference type="ARBA" id="ARBA00022448"/>
    </source>
</evidence>
<feature type="signal peptide" evidence="9">
    <location>
        <begin position="1"/>
        <end position="23"/>
    </location>
</feature>
<keyword evidence="8" id="KW-0769">Symport</keyword>
<feature type="transmembrane region" description="Helical" evidence="8">
    <location>
        <begin position="444"/>
        <end position="466"/>
    </location>
</feature>
<sequence>MQTIRKAALGAAALVLSAGPTVAQSIDEQVNALFSSSTGWFVSLIFSPFPGTSFPWIVAWLVVAATIFTVYFGVIQFRAFGHAISLVKGDYSDPNDAGEVSHFQALATALSGTVGLGNIAGVAVAVGIGGPGATFWMILAGLMGMASKFTECTLGVKYRNEYADGTVSGGPMYYITKGFAERGVPGGKILAVLFAIFCILGALGGGNMFQANQAHQQIAGIVGDYPGWITGIIFAGVVFAVIIGGLQSIASVTEKVVPFMGILYVLAALVIILMNVDKVGWAFGQIFEGAFTGLGIAGGFVGALIQGFKRAAFSNEAGVGSAAIAHSAVRTKEPITEGVVSLLEPFIDTVVICTMTALVIIITQQLVIDPATGNYLVENGSIVTASGASGVGLTSAAFGSAFSWFPYVLAVAVILFAFSTMISWSYYGLKAWTYLFGEGKSKEIVFKVIFCIFVVIGAAANLGPVIDFSDAAIFAMAVVNIIGLYVLMPVVKREMISYMERLKSGEIRKFKSH</sequence>
<evidence type="ECO:0000256" key="5">
    <source>
        <dbReference type="ARBA" id="ARBA00022692"/>
    </source>
</evidence>
<evidence type="ECO:0000256" key="1">
    <source>
        <dbReference type="ARBA" id="ARBA00004651"/>
    </source>
</evidence>
<dbReference type="RefSeq" id="WP_192106361.1">
    <property type="nucleotide sequence ID" value="NZ_JACYXJ010000001.1"/>
</dbReference>
<dbReference type="PANTHER" id="PTHR30330:SF3">
    <property type="entry name" value="TRANSCRIPTIONAL REGULATOR, LRP FAMILY"/>
    <property type="match status" value="1"/>
</dbReference>
<keyword evidence="5 8" id="KW-0812">Transmembrane</keyword>
<feature type="transmembrane region" description="Helical" evidence="8">
    <location>
        <begin position="189"/>
        <end position="209"/>
    </location>
</feature>
<comment type="similarity">
    <text evidence="2 8">Belongs to the alanine or glycine:cation symporter (AGCS) (TC 2.A.25) family.</text>
</comment>
<evidence type="ECO:0000313" key="11">
    <source>
        <dbReference type="Proteomes" id="UP000615687"/>
    </source>
</evidence>
<keyword evidence="8" id="KW-0997">Cell inner membrane</keyword>
<evidence type="ECO:0000256" key="4">
    <source>
        <dbReference type="ARBA" id="ARBA00022475"/>
    </source>
</evidence>
<keyword evidence="9" id="KW-0732">Signal</keyword>
<evidence type="ECO:0000256" key="7">
    <source>
        <dbReference type="ARBA" id="ARBA00023136"/>
    </source>
</evidence>
<feature type="transmembrane region" description="Helical" evidence="8">
    <location>
        <begin position="404"/>
        <end position="424"/>
    </location>
</feature>
<dbReference type="EMBL" id="JACYXJ010000001">
    <property type="protein sequence ID" value="MBD8874763.1"/>
    <property type="molecule type" value="Genomic_DNA"/>
</dbReference>
<keyword evidence="6 8" id="KW-1133">Transmembrane helix</keyword>
<keyword evidence="3 8" id="KW-0813">Transport</keyword>
<organism evidence="10 11">
    <name type="scientific">Roseibium polysiphoniae</name>
    <dbReference type="NCBI Taxonomy" id="2571221"/>
    <lineage>
        <taxon>Bacteria</taxon>
        <taxon>Pseudomonadati</taxon>
        <taxon>Pseudomonadota</taxon>
        <taxon>Alphaproteobacteria</taxon>
        <taxon>Hyphomicrobiales</taxon>
        <taxon>Stappiaceae</taxon>
        <taxon>Roseibium</taxon>
    </lineage>
</organism>
<feature type="transmembrane region" description="Helical" evidence="8">
    <location>
        <begin position="472"/>
        <end position="491"/>
    </location>
</feature>
<keyword evidence="4" id="KW-1003">Cell membrane</keyword>
<gene>
    <name evidence="10" type="ORF">IG617_00570</name>
</gene>
<feature type="transmembrane region" description="Helical" evidence="8">
    <location>
        <begin position="380"/>
        <end position="398"/>
    </location>
</feature>
<feature type="transmembrane region" description="Helical" evidence="8">
    <location>
        <begin position="256"/>
        <end position="274"/>
    </location>
</feature>
<accession>A0ABR9C5D8</accession>
<evidence type="ECO:0000256" key="6">
    <source>
        <dbReference type="ARBA" id="ARBA00022989"/>
    </source>
</evidence>
<name>A0ABR9C5D8_9HYPH</name>
<keyword evidence="11" id="KW-1185">Reference proteome</keyword>
<dbReference type="Gene3D" id="1.20.1740.10">
    <property type="entry name" value="Amino acid/polyamine transporter I"/>
    <property type="match status" value="1"/>
</dbReference>
<reference evidence="10 11" key="1">
    <citation type="submission" date="2020-09" db="EMBL/GenBank/DDBJ databases">
        <title>The genome sequence of type strain Labrenzia polysiphoniae KACC 19711.</title>
        <authorList>
            <person name="Liu Y."/>
        </authorList>
    </citation>
    <scope>NUCLEOTIDE SEQUENCE [LARGE SCALE GENOMIC DNA]</scope>
    <source>
        <strain evidence="10 11">KACC 19711</strain>
    </source>
</reference>
<feature type="transmembrane region" description="Helical" evidence="8">
    <location>
        <begin position="119"/>
        <end position="139"/>
    </location>
</feature>
<comment type="subcellular location">
    <subcellularLocation>
        <location evidence="8">Cell inner membrane</location>
        <topology evidence="8">Multi-pass membrane protein</topology>
    </subcellularLocation>
    <subcellularLocation>
        <location evidence="1">Cell membrane</location>
        <topology evidence="1">Multi-pass membrane protein</topology>
    </subcellularLocation>
</comment>
<keyword evidence="7 8" id="KW-0472">Membrane</keyword>
<dbReference type="PRINTS" id="PR00175">
    <property type="entry name" value="NAALASMPORT"/>
</dbReference>
<feature type="chain" id="PRO_5046388360" evidence="9">
    <location>
        <begin position="24"/>
        <end position="513"/>
    </location>
</feature>
<dbReference type="PANTHER" id="PTHR30330">
    <property type="entry name" value="AGSS FAMILY TRANSPORTER, SODIUM-ALANINE"/>
    <property type="match status" value="1"/>
</dbReference>
<protein>
    <submittedName>
        <fullName evidence="10">Alanine:cation symporter family protein</fullName>
    </submittedName>
</protein>
<feature type="transmembrane region" description="Helical" evidence="8">
    <location>
        <begin position="286"/>
        <end position="305"/>
    </location>
</feature>
<dbReference type="NCBIfam" id="TIGR00835">
    <property type="entry name" value="agcS"/>
    <property type="match status" value="1"/>
</dbReference>
<evidence type="ECO:0000256" key="2">
    <source>
        <dbReference type="ARBA" id="ARBA00009261"/>
    </source>
</evidence>